<feature type="non-terminal residue" evidence="2">
    <location>
        <position position="1646"/>
    </location>
</feature>
<feature type="domain" description="TNase-like" evidence="1">
    <location>
        <begin position="1483"/>
        <end position="1646"/>
    </location>
</feature>
<accession>X1F6S1</accession>
<reference evidence="2" key="1">
    <citation type="journal article" date="2014" name="Front. Microbiol.">
        <title>High frequency of phylogenetically diverse reductive dehalogenase-homologous genes in deep subseafloor sedimentary metagenomes.</title>
        <authorList>
            <person name="Kawai M."/>
            <person name="Futagami T."/>
            <person name="Toyoda A."/>
            <person name="Takaki Y."/>
            <person name="Nishi S."/>
            <person name="Hori S."/>
            <person name="Arai W."/>
            <person name="Tsubouchi T."/>
            <person name="Morono Y."/>
            <person name="Uchiyama I."/>
            <person name="Ito T."/>
            <person name="Fujiyama A."/>
            <person name="Inagaki F."/>
            <person name="Takami H."/>
        </authorList>
    </citation>
    <scope>NUCLEOTIDE SEQUENCE</scope>
    <source>
        <strain evidence="2">Expedition CK06-06</strain>
    </source>
</reference>
<organism evidence="2">
    <name type="scientific">marine sediment metagenome</name>
    <dbReference type="NCBI Taxonomy" id="412755"/>
    <lineage>
        <taxon>unclassified sequences</taxon>
        <taxon>metagenomes</taxon>
        <taxon>ecological metagenomes</taxon>
    </lineage>
</organism>
<dbReference type="InterPro" id="IPR035437">
    <property type="entry name" value="SNase_OB-fold_sf"/>
</dbReference>
<evidence type="ECO:0000259" key="1">
    <source>
        <dbReference type="PROSITE" id="PS50830"/>
    </source>
</evidence>
<proteinExistence type="predicted"/>
<dbReference type="Gene3D" id="2.40.50.90">
    <property type="match status" value="1"/>
</dbReference>
<dbReference type="PROSITE" id="PS50830">
    <property type="entry name" value="TNASE_3"/>
    <property type="match status" value="1"/>
</dbReference>
<comment type="caution">
    <text evidence="2">The sequence shown here is derived from an EMBL/GenBank/DDBJ whole genome shotgun (WGS) entry which is preliminary data.</text>
</comment>
<evidence type="ECO:0000313" key="2">
    <source>
        <dbReference type="EMBL" id="GAH25074.1"/>
    </source>
</evidence>
<dbReference type="SUPFAM" id="SSF50199">
    <property type="entry name" value="Staphylococcal nuclease"/>
    <property type="match status" value="1"/>
</dbReference>
<sequence>MAGAILFDEDPYIYYNDTWYSLGDSVEIKEGDGFWLYARIKCTYTLASLGVTVRLIVDTKEEGKEYTSISCNDAVTTIWVYCTTTKEGLGKAELWMGDLNQLIETKYSWAITFPKPCSQQFRLEDIDTGAYIPGATVKVGGVECEHEYPSIERYQKDDLIEGSWYNVVASKTGYTCPDNICKDTFEACGDAIVLKLKASPKPCSEHDNQAECETAGCYWYGEACHEYGPVVCSDYTDALTCVANNCYWWTDGTCHSESEEVPKVIEVHSSETFNGFEVELPNGTWKESANKWYYTGSWTGSGERYNVNMQFNIKVDDVVVYNCPSSFILFEDKKKTYDLSEQNITDAAGNKLESVTFKIYDFYDKGTYSKHFYSFKTSVEITPVIEKKDTIICDFDILSPDGKDVVTDLYTGVQYWVRAWLCKVEGGGCAEILKGCDGGCEIPSEDIKLFLFGEAVELAKGTTNENGYTAFAWTPSEDIASAAGLDNSIKVEFAGSTGYNSSETAWKTVTVKLSPYTINVTVNDQDGNPIEGAYVTALKQITETSWKEITCSDIAVYAGECTTDEWKGYGNLLKTNSSGIVSIGLGTLPGSSMRYGFHAGSPGYLNESLHEDWSEKFETTRRQGENGEGEYNFEFTLTFITVEDKFVVHTVGFKDGDLVQCQRAYAWSGCLVTVPFSMPVFKAPDAYPDGKVEFTTADGLTEGEIYGIGPRIAGAIVPTGPGWCGEFKGTKDIDMPRYGMLGGVCEVLGIDAASDECRRFWEEMIDPVYCANCITGVLKGEDIHGAEYHPGKFELAMFPVVLVCSAIPWLPGAKITKFLGTFFKKAAPAAKHGDNVSAVRKFFEDEYLDIYRIQVRGDDARLTKWAKAIERGDIDGPDGARAWMRKILDDPGVLDADSVGHFDSMLDELTKQIDNIDPKQVDEIAYLRARVLEAANACMDDVTDFTRVYDEKYAEFIDVARRGSDDTVFATFVRATDSLCSPAPFCKLNQITGLTKNGKLPVGAETLDLLDLSKALHAAGYTPEVAGDAYTRIFRGLADLSEGDVIALNNLIYTGNYSGVLSSLVPIAAKAPDKKSFDFLFNNRAFLLENWATAANKSAAGSGFGHDLWRSTWAGVKNKMPWRKVPDDISDVLTTGELEKLLDSGTIDKIATKLDSEGRYADPSELFRYVVQKDPEFFKKGYSNALMKKFEHYDDVDDIATHIKPLTPEEAAERRNWFHNLRDEFKSVLGDERGEEVFKKLGMDTIEEAADLNHLFWLYGKLEFDNVFNRALSSGASEEVANELAKLAIGAKIDIAKGFNTGSIRTGKALQNTLWGKIKAHPLLSVFSSFAVGLGAWYMLDNFPFYIWMGKEAGVLEKTFGDQFETVNYKLKELGYQIRDRPCDPVVQQNYVDMLTELKKLKDIADATGVIDPNKLQEAIDLYSTVYGFSIGKPNEFMSTIVDVAWLSFLNEYTANVRGAGCVAPIEPPGGWPVSIDVPPLDEVITATVLKHDDADTFYIRHAGMSYKVRVIGINSPEGPSYFYSCTNKKEPWLVRRLETPGEECISEEIWYVDSLFYAQANAWFANQLPYDTNITLKSDSDRQWDLEHGAPRLLATVFKGTTDIGRFELQNGYAVVFFYDLNKQVDRSDYIDAEKVARDAKIKIW</sequence>
<dbReference type="EMBL" id="BARU01000005">
    <property type="protein sequence ID" value="GAH25074.1"/>
    <property type="molecule type" value="Genomic_DNA"/>
</dbReference>
<dbReference type="InterPro" id="IPR016071">
    <property type="entry name" value="Staphylococal_nuclease_OB-fold"/>
</dbReference>
<protein>
    <recommendedName>
        <fullName evidence="1">TNase-like domain-containing protein</fullName>
    </recommendedName>
</protein>
<gene>
    <name evidence="2" type="ORF">S03H2_00068</name>
</gene>
<name>X1F6S1_9ZZZZ</name>